<dbReference type="RefSeq" id="WP_132247938.1">
    <property type="nucleotide sequence ID" value="NZ_SLWV01000037.1"/>
</dbReference>
<evidence type="ECO:0000313" key="1">
    <source>
        <dbReference type="EMBL" id="TCO68932.1"/>
    </source>
</evidence>
<organism evidence="1 2">
    <name type="scientific">Marinisporobacter balticus</name>
    <dbReference type="NCBI Taxonomy" id="2018667"/>
    <lineage>
        <taxon>Bacteria</taxon>
        <taxon>Bacillati</taxon>
        <taxon>Bacillota</taxon>
        <taxon>Clostridia</taxon>
        <taxon>Peptostreptococcales</taxon>
        <taxon>Thermotaleaceae</taxon>
        <taxon>Marinisporobacter</taxon>
    </lineage>
</organism>
<accession>A0A4R2K9W7</accession>
<keyword evidence="2" id="KW-1185">Reference proteome</keyword>
<dbReference type="AlphaFoldDB" id="A0A4R2K9W7"/>
<reference evidence="1 2" key="1">
    <citation type="submission" date="2019-03" db="EMBL/GenBank/DDBJ databases">
        <title>Genomic Encyclopedia of Type Strains, Phase IV (KMG-IV): sequencing the most valuable type-strain genomes for metagenomic binning, comparative biology and taxonomic classification.</title>
        <authorList>
            <person name="Goeker M."/>
        </authorList>
    </citation>
    <scope>NUCLEOTIDE SEQUENCE [LARGE SCALE GENOMIC DNA]</scope>
    <source>
        <strain evidence="1 2">DSM 102940</strain>
    </source>
</reference>
<protein>
    <submittedName>
        <fullName evidence="1">Uncharacterized protein</fullName>
    </submittedName>
</protein>
<dbReference type="EMBL" id="SLWV01000037">
    <property type="protein sequence ID" value="TCO68932.1"/>
    <property type="molecule type" value="Genomic_DNA"/>
</dbReference>
<sequence length="63" mass="7356">MKIKSVRSDEIHKKILTAPTDKKDDIIKKYIKNQTDADIIEDKIKQQQYVPLKGLQLPCAYRV</sequence>
<dbReference type="Proteomes" id="UP000294919">
    <property type="component" value="Unassembled WGS sequence"/>
</dbReference>
<gene>
    <name evidence="1" type="ORF">EV214_13724</name>
</gene>
<evidence type="ECO:0000313" key="2">
    <source>
        <dbReference type="Proteomes" id="UP000294919"/>
    </source>
</evidence>
<name>A0A4R2K9W7_9FIRM</name>
<proteinExistence type="predicted"/>
<comment type="caution">
    <text evidence="1">The sequence shown here is derived from an EMBL/GenBank/DDBJ whole genome shotgun (WGS) entry which is preliminary data.</text>
</comment>